<sequence length="1086" mass="124355">MSYEYSEDALIEDAAEEILLDYQWKVETAWHREVFSRMPDRSDGTLGRIDKTEVILQRYLLAALKTLNPGLPLAAYQEAIEQIKQAEADKKLADINKAKHAMLTQGVEVSYLDDKGALQKKKLAVFNFRETEQNHFLAVRQLEIKGPLYDKRPDIVGFVNGIPLVFFELKAHYTDLRKAYDDNLTDYKGGKNHEGTIPALFYYNAFIILSNGTDSRVGTITSPYKFFLEWKRYEEDDEGEVSLDTMIRGVCEKNRLLDIVENFLLFDGEGDDMAKIMAKNHQFLGVNKVLNQARNIEELQGKLGVFWHTQGSGKSYSMVFMCQKLLRKFGGSYTFLMVVDRSELENQLYDTFSGCGALPQQLPKRGIRAKSREHLRELLADNHRYVFTLIHKFSFDPKKEKEYPLISERPNIIVISDEAHRTQGGTFARNMRFNAIPNASYLGFTGTPLIHDEEEITKNIFGDYISVYDFKKAIDDNATLPLRYQNRGEKLAIENPKLDERMAAIINEEELDADQIAKLKREFARDYPILTAENRLREIARDLVWHFNERGYQGKAMFVALDKPTAVRMYDLIMACWPDYVHELEQRLNNAEDEQQAQKLKRHLQWVRETEVCVVVSPEQNELKKFAELGLDIRPHRQKMVERDLETEFKDDANPFRLAIVCAMWITGFDAPCVSTVYLDKPIHGHTLMQTIARANRVYDDEKENGLIIDYGNVYQQLEKAYSVYGDGGNGKQKTNGGQTGGENDPNVVEKLEGMASELSAAIVAVREYLQEVGFELDKLIHAETALKKLAALKAAANAVSLNETTRTQYEFAARNVFRKYNALYPDPLVKPYTPAFNAIEAIYGQLNQKTQSADISGVMRRLQQEVNMSVGILPEGVQEIDAQEDDFVDLSKLDFDKLRAAFAKSGQKNTVVFDLQQAIDQRLTQMLQQNPTRLAFYEKYQKIIKAYNEGKDLQAVQKTFNDLSDFIQNDLDPEVERATREQLDEETLAIFDLLKKPNLTKTEREQVKTVASGLLETLKAEKLRIERWSESPQVSAQVKIIIDERLQWLPAESYPDEEVDTRSTAVYQHVHSRYQGGGMSNYGAV</sequence>
<dbReference type="InterPro" id="IPR004473">
    <property type="entry name" value="Restrct_endonuc_typeI_HsdR"/>
</dbReference>
<dbReference type="Pfam" id="PF04313">
    <property type="entry name" value="HSDR_N"/>
    <property type="match status" value="1"/>
</dbReference>
<evidence type="ECO:0000256" key="4">
    <source>
        <dbReference type="ARBA" id="ARBA00022741"/>
    </source>
</evidence>
<evidence type="ECO:0000313" key="13">
    <source>
        <dbReference type="Proteomes" id="UP001308005"/>
    </source>
</evidence>
<keyword evidence="3" id="KW-0540">Nuclease</keyword>
<dbReference type="PANTHER" id="PTHR30195:SF15">
    <property type="entry name" value="TYPE I RESTRICTION ENZYME HINDI ENDONUCLEASE SUBUNIT"/>
    <property type="match status" value="1"/>
</dbReference>
<dbReference type="PANTHER" id="PTHR30195">
    <property type="entry name" value="TYPE I SITE-SPECIFIC DEOXYRIBONUCLEASE PROTEIN SUBUNIT M AND R"/>
    <property type="match status" value="1"/>
</dbReference>
<keyword evidence="9 10" id="KW-0238">DNA-binding</keyword>
<dbReference type="Gene3D" id="3.90.1570.50">
    <property type="match status" value="1"/>
</dbReference>
<reference evidence="12 13" key="2">
    <citation type="submission" date="2024-01" db="EMBL/GenBank/DDBJ databases">
        <authorList>
            <person name="Xie X."/>
        </authorList>
    </citation>
    <scope>NUCLEOTIDE SEQUENCE [LARGE SCALE GENOMIC DNA]</scope>
    <source>
        <strain evidence="12">SCUT-1</strain>
    </source>
</reference>
<evidence type="ECO:0000256" key="6">
    <source>
        <dbReference type="ARBA" id="ARBA00022759"/>
    </source>
</evidence>
<dbReference type="EMBL" id="JAYMYJ010000112">
    <property type="protein sequence ID" value="MEB4591837.1"/>
    <property type="molecule type" value="Genomic_DNA"/>
</dbReference>
<evidence type="ECO:0000256" key="3">
    <source>
        <dbReference type="ARBA" id="ARBA00022722"/>
    </source>
</evidence>
<dbReference type="InterPro" id="IPR040980">
    <property type="entry name" value="SWI2_SNF2"/>
</dbReference>
<dbReference type="CDD" id="cd22332">
    <property type="entry name" value="HsdR_N"/>
    <property type="match status" value="1"/>
</dbReference>
<comment type="function">
    <text evidence="10">Subunit R is required for both nuclease and ATPase activities, but not for modification.</text>
</comment>
<evidence type="ECO:0000259" key="11">
    <source>
        <dbReference type="PROSITE" id="PS51192"/>
    </source>
</evidence>
<comment type="caution">
    <text evidence="12">The sequence shown here is derived from an EMBL/GenBank/DDBJ whole genome shotgun (WGS) entry which is preliminary data.</text>
</comment>
<dbReference type="NCBIfam" id="TIGR00348">
    <property type="entry name" value="hsdR"/>
    <property type="match status" value="1"/>
</dbReference>
<dbReference type="RefSeq" id="WP_324695748.1">
    <property type="nucleotide sequence ID" value="NZ_JAYMYJ010000112.1"/>
</dbReference>
<keyword evidence="7 10" id="KW-0378">Hydrolase</keyword>
<dbReference type="CDD" id="cd18800">
    <property type="entry name" value="SF2_C_EcoR124I-like"/>
    <property type="match status" value="1"/>
</dbReference>
<dbReference type="Pfam" id="PF22679">
    <property type="entry name" value="T1R_D3-like"/>
    <property type="match status" value="1"/>
</dbReference>
<feature type="domain" description="Helicase ATP-binding" evidence="11">
    <location>
        <begin position="295"/>
        <end position="466"/>
    </location>
</feature>
<evidence type="ECO:0000256" key="7">
    <source>
        <dbReference type="ARBA" id="ARBA00022801"/>
    </source>
</evidence>
<gene>
    <name evidence="12" type="ORF">VSS37_12665</name>
</gene>
<keyword evidence="4 10" id="KW-0547">Nucleotide-binding</keyword>
<protein>
    <recommendedName>
        <fullName evidence="10">Type I restriction enzyme endonuclease subunit</fullName>
        <shortName evidence="10">R protein</shortName>
        <ecNumber evidence="10">3.1.21.3</ecNumber>
    </recommendedName>
</protein>
<evidence type="ECO:0000256" key="2">
    <source>
        <dbReference type="ARBA" id="ARBA00008598"/>
    </source>
</evidence>
<evidence type="ECO:0000256" key="5">
    <source>
        <dbReference type="ARBA" id="ARBA00022747"/>
    </source>
</evidence>
<comment type="catalytic activity">
    <reaction evidence="1 10">
        <text>Endonucleolytic cleavage of DNA to give random double-stranded fragments with terminal 5'-phosphates, ATP is simultaneously hydrolyzed.</text>
        <dbReference type="EC" id="3.1.21.3"/>
    </reaction>
</comment>
<evidence type="ECO:0000256" key="9">
    <source>
        <dbReference type="ARBA" id="ARBA00023125"/>
    </source>
</evidence>
<dbReference type="SUPFAM" id="SSF52540">
    <property type="entry name" value="P-loop containing nucleoside triphosphate hydrolases"/>
    <property type="match status" value="1"/>
</dbReference>
<dbReference type="InterPro" id="IPR051268">
    <property type="entry name" value="Type-I_R_enzyme_R_subunit"/>
</dbReference>
<proteinExistence type="inferred from homology"/>
<dbReference type="InterPro" id="IPR014001">
    <property type="entry name" value="Helicase_ATP-bd"/>
</dbReference>
<dbReference type="Pfam" id="PF18766">
    <property type="entry name" value="SWI2_SNF2"/>
    <property type="match status" value="1"/>
</dbReference>
<accession>A0ABU6CYB7</accession>
<evidence type="ECO:0000313" key="12">
    <source>
        <dbReference type="EMBL" id="MEB4591837.1"/>
    </source>
</evidence>
<keyword evidence="5 10" id="KW-0680">Restriction system</keyword>
<name>A0ABU6CYB7_9GAMM</name>
<dbReference type="InterPro" id="IPR055180">
    <property type="entry name" value="HsdR_RecA-like_helicase_dom_2"/>
</dbReference>
<keyword evidence="8 10" id="KW-0067">ATP-binding</keyword>
<dbReference type="SMART" id="SM00487">
    <property type="entry name" value="DEXDc"/>
    <property type="match status" value="1"/>
</dbReference>
<evidence type="ECO:0000256" key="10">
    <source>
        <dbReference type="RuleBase" id="RU364115"/>
    </source>
</evidence>
<dbReference type="Proteomes" id="UP001308005">
    <property type="component" value="Unassembled WGS sequence"/>
</dbReference>
<dbReference type="GO" id="GO:0009035">
    <property type="term" value="F:type I site-specific deoxyribonuclease activity"/>
    <property type="evidence" value="ECO:0007669"/>
    <property type="project" value="UniProtKB-EC"/>
</dbReference>
<keyword evidence="13" id="KW-1185">Reference proteome</keyword>
<comment type="subunit">
    <text evidence="10">The type I restriction/modification system is composed of three polypeptides R, M and S.</text>
</comment>
<dbReference type="EC" id="3.1.21.3" evidence="10"/>
<evidence type="ECO:0000256" key="8">
    <source>
        <dbReference type="ARBA" id="ARBA00022840"/>
    </source>
</evidence>
<comment type="similarity">
    <text evidence="2 10">Belongs to the HsdR family.</text>
</comment>
<keyword evidence="6 12" id="KW-0255">Endonuclease</keyword>
<dbReference type="PROSITE" id="PS51192">
    <property type="entry name" value="HELICASE_ATP_BIND_1"/>
    <property type="match status" value="1"/>
</dbReference>
<dbReference type="InterPro" id="IPR027417">
    <property type="entry name" value="P-loop_NTPase"/>
</dbReference>
<evidence type="ECO:0000256" key="1">
    <source>
        <dbReference type="ARBA" id="ARBA00000851"/>
    </source>
</evidence>
<organism evidence="12 13">
    <name type="scientific">Candidatus Thiothrix phosphatis</name>
    <dbReference type="NCBI Taxonomy" id="3112415"/>
    <lineage>
        <taxon>Bacteria</taxon>
        <taxon>Pseudomonadati</taxon>
        <taxon>Pseudomonadota</taxon>
        <taxon>Gammaproteobacteria</taxon>
        <taxon>Thiotrichales</taxon>
        <taxon>Thiotrichaceae</taxon>
        <taxon>Thiothrix</taxon>
    </lineage>
</organism>
<dbReference type="InterPro" id="IPR007409">
    <property type="entry name" value="Restrct_endonuc_type1_HsdR_N"/>
</dbReference>
<dbReference type="Gene3D" id="3.40.50.300">
    <property type="entry name" value="P-loop containing nucleotide triphosphate hydrolases"/>
    <property type="match status" value="2"/>
</dbReference>
<reference evidence="13" key="1">
    <citation type="submission" date="2023-07" db="EMBL/GenBank/DDBJ databases">
        <title>The carbon used by Thiothrix.</title>
        <authorList>
            <person name="Chen L."/>
        </authorList>
    </citation>
    <scope>NUCLEOTIDE SEQUENCE [LARGE SCALE GENOMIC DNA]</scope>
</reference>